<evidence type="ECO:0000313" key="3">
    <source>
        <dbReference type="Proteomes" id="UP000004913"/>
    </source>
</evidence>
<sequence>MWSDWKERIKLEPKVRHSLLWEYDLTGFDWQYMRALVVERVIERGRDEDYYAMFALYGGIEGVKQIIQDEVLNLSDKDIAFVCTAFNLKKEELKCYIRKQSRQALMHS</sequence>
<dbReference type="Pfam" id="PF21956">
    <property type="entry name" value="DUF6922"/>
    <property type="match status" value="1"/>
</dbReference>
<protein>
    <recommendedName>
        <fullName evidence="1">DUF6922 domain-containing protein</fullName>
    </recommendedName>
</protein>
<dbReference type="InterPro" id="IPR053830">
    <property type="entry name" value="DUF6922"/>
</dbReference>
<comment type="caution">
    <text evidence="2">The sequence shown here is derived from an EMBL/GenBank/DDBJ whole genome shotgun (WGS) entry which is preliminary data.</text>
</comment>
<dbReference type="Proteomes" id="UP000004913">
    <property type="component" value="Unassembled WGS sequence"/>
</dbReference>
<dbReference type="HOGENOM" id="CLU_153917_2_0_10"/>
<organism evidence="2 3">
    <name type="scientific">Dysgonomonas gadei ATCC BAA-286</name>
    <dbReference type="NCBI Taxonomy" id="742766"/>
    <lineage>
        <taxon>Bacteria</taxon>
        <taxon>Pseudomonadati</taxon>
        <taxon>Bacteroidota</taxon>
        <taxon>Bacteroidia</taxon>
        <taxon>Bacteroidales</taxon>
        <taxon>Dysgonomonadaceae</taxon>
        <taxon>Dysgonomonas</taxon>
    </lineage>
</organism>
<dbReference type="EMBL" id="ADLV01000039">
    <property type="protein sequence ID" value="EGK00236.1"/>
    <property type="molecule type" value="Genomic_DNA"/>
</dbReference>
<name>F5J1Y0_9BACT</name>
<evidence type="ECO:0000259" key="1">
    <source>
        <dbReference type="Pfam" id="PF21956"/>
    </source>
</evidence>
<proteinExistence type="predicted"/>
<keyword evidence="3" id="KW-1185">Reference proteome</keyword>
<feature type="domain" description="DUF6922" evidence="1">
    <location>
        <begin position="16"/>
        <end position="67"/>
    </location>
</feature>
<gene>
    <name evidence="2" type="ORF">HMPREF9455_03375</name>
</gene>
<accession>F5J1Y0</accession>
<reference evidence="2 3" key="1">
    <citation type="submission" date="2011-04" db="EMBL/GenBank/DDBJ databases">
        <title>The Genome Sequence of Dysgonomonas gadei ATCC BAA-286.</title>
        <authorList>
            <consortium name="The Broad Institute Genome Sequencing Platform"/>
            <person name="Earl A."/>
            <person name="Ward D."/>
            <person name="Feldgarden M."/>
            <person name="Gevers D."/>
            <person name="Pudlo N."/>
            <person name="Martens E."/>
            <person name="Allen-Vercoe E."/>
            <person name="Young S.K."/>
            <person name="Zeng Q."/>
            <person name="Gargeya S."/>
            <person name="Fitzgerald M."/>
            <person name="Haas B."/>
            <person name="Abouelleil A."/>
            <person name="Alvarado L."/>
            <person name="Arachchi H.M."/>
            <person name="Berlin A."/>
            <person name="Brown A."/>
            <person name="Chapman S.B."/>
            <person name="Chen Z."/>
            <person name="Dunbar C."/>
            <person name="Freedman E."/>
            <person name="Gearin G."/>
            <person name="Gellesch M."/>
            <person name="Goldberg J."/>
            <person name="Griggs A."/>
            <person name="Gujja S."/>
            <person name="Heiman D."/>
            <person name="Howarth C."/>
            <person name="Larson L."/>
            <person name="Lui A."/>
            <person name="MacDonald P.J.P."/>
            <person name="Mehta T."/>
            <person name="Montmayeur A."/>
            <person name="Murphy C."/>
            <person name="Neiman D."/>
            <person name="Pearson M."/>
            <person name="Priest M."/>
            <person name="Roberts A."/>
            <person name="Saif S."/>
            <person name="Shea T."/>
            <person name="Shenoy N."/>
            <person name="Sisk P."/>
            <person name="Stolte C."/>
            <person name="Sykes S."/>
            <person name="Yandava C."/>
            <person name="Wortman J."/>
            <person name="Nusbaum C."/>
            <person name="Birren B."/>
        </authorList>
    </citation>
    <scope>NUCLEOTIDE SEQUENCE [LARGE SCALE GENOMIC DNA]</scope>
    <source>
        <strain evidence="2 3">ATCC BAA-286</strain>
    </source>
</reference>
<evidence type="ECO:0000313" key="2">
    <source>
        <dbReference type="EMBL" id="EGK00236.1"/>
    </source>
</evidence>
<dbReference type="RefSeq" id="WP_006800908.1">
    <property type="nucleotide sequence ID" value="NZ_GL891988.1"/>
</dbReference>
<dbReference type="OrthoDB" id="1364214at2"/>
<dbReference type="AlphaFoldDB" id="F5J1Y0"/>